<reference evidence="2" key="1">
    <citation type="submission" date="2023-07" db="EMBL/GenBank/DDBJ databases">
        <authorList>
            <person name="Kim M."/>
        </authorList>
    </citation>
    <scope>NUCLEOTIDE SEQUENCE</scope>
    <source>
        <strain evidence="2">BIUV-7</strain>
    </source>
</reference>
<evidence type="ECO:0000313" key="3">
    <source>
        <dbReference type="Proteomes" id="UP001169764"/>
    </source>
</evidence>
<sequence length="91" mass="10267">MPGTLQNFVIVQRRRIDREIAIEKLKARPDEQRMERLREFQRAVALDLVFQRSARPETSAPAAGARSADPPVCDAPTAQEPDPVRERCQAA</sequence>
<comment type="caution">
    <text evidence="2">The sequence shown here is derived from an EMBL/GenBank/DDBJ whole genome shotgun (WGS) entry which is preliminary data.</text>
</comment>
<evidence type="ECO:0000313" key="2">
    <source>
        <dbReference type="EMBL" id="MDO6416048.1"/>
    </source>
</evidence>
<feature type="region of interest" description="Disordered" evidence="1">
    <location>
        <begin position="53"/>
        <end position="91"/>
    </location>
</feature>
<evidence type="ECO:0000256" key="1">
    <source>
        <dbReference type="SAM" id="MobiDB-lite"/>
    </source>
</evidence>
<gene>
    <name evidence="2" type="ORF">Q4F19_16785</name>
</gene>
<organism evidence="2 3">
    <name type="scientific">Sphingomonas natans</name>
    <dbReference type="NCBI Taxonomy" id="3063330"/>
    <lineage>
        <taxon>Bacteria</taxon>
        <taxon>Pseudomonadati</taxon>
        <taxon>Pseudomonadota</taxon>
        <taxon>Alphaproteobacteria</taxon>
        <taxon>Sphingomonadales</taxon>
        <taxon>Sphingomonadaceae</taxon>
        <taxon>Sphingomonas</taxon>
    </lineage>
</organism>
<protein>
    <submittedName>
        <fullName evidence="2">Uncharacterized protein</fullName>
    </submittedName>
</protein>
<name>A0ABT8YCK2_9SPHN</name>
<dbReference type="RefSeq" id="WP_303544959.1">
    <property type="nucleotide sequence ID" value="NZ_JAUOTP010000008.1"/>
</dbReference>
<proteinExistence type="predicted"/>
<dbReference type="Proteomes" id="UP001169764">
    <property type="component" value="Unassembled WGS sequence"/>
</dbReference>
<keyword evidence="3" id="KW-1185">Reference proteome</keyword>
<accession>A0ABT8YCK2</accession>
<dbReference type="EMBL" id="JAUOTP010000008">
    <property type="protein sequence ID" value="MDO6416048.1"/>
    <property type="molecule type" value="Genomic_DNA"/>
</dbReference>
<feature type="compositionally biased region" description="Basic and acidic residues" evidence="1">
    <location>
        <begin position="82"/>
        <end position="91"/>
    </location>
</feature>